<dbReference type="InterPro" id="IPR050330">
    <property type="entry name" value="Bact_OuterMem_StrucFunc"/>
</dbReference>
<feature type="signal peptide" evidence="6">
    <location>
        <begin position="1"/>
        <end position="24"/>
    </location>
</feature>
<name>A0A7T2GIV9_9SPHN</name>
<dbReference type="RefSeq" id="WP_200971319.1">
    <property type="nucleotide sequence ID" value="NZ_CP065592.1"/>
</dbReference>
<evidence type="ECO:0000313" key="9">
    <source>
        <dbReference type="Proteomes" id="UP000594873"/>
    </source>
</evidence>
<dbReference type="AlphaFoldDB" id="A0A7T2GIV9"/>
<keyword evidence="3" id="KW-0998">Cell outer membrane</keyword>
<dbReference type="Gene3D" id="3.30.1330.60">
    <property type="entry name" value="OmpA-like domain"/>
    <property type="match status" value="1"/>
</dbReference>
<keyword evidence="2 4" id="KW-0472">Membrane</keyword>
<feature type="transmembrane region" description="Helical" evidence="5">
    <location>
        <begin position="33"/>
        <end position="52"/>
    </location>
</feature>
<feature type="transmembrane region" description="Helical" evidence="5">
    <location>
        <begin position="64"/>
        <end position="82"/>
    </location>
</feature>
<dbReference type="InterPro" id="IPR039567">
    <property type="entry name" value="Gly-zipper"/>
</dbReference>
<keyword evidence="9" id="KW-1185">Reference proteome</keyword>
<dbReference type="Pfam" id="PF00691">
    <property type="entry name" value="OmpA"/>
    <property type="match status" value="1"/>
</dbReference>
<dbReference type="InterPro" id="IPR036737">
    <property type="entry name" value="OmpA-like_sf"/>
</dbReference>
<evidence type="ECO:0000259" key="7">
    <source>
        <dbReference type="PROSITE" id="PS51123"/>
    </source>
</evidence>
<dbReference type="PROSITE" id="PS51257">
    <property type="entry name" value="PROKAR_LIPOPROTEIN"/>
    <property type="match status" value="1"/>
</dbReference>
<dbReference type="Proteomes" id="UP000594873">
    <property type="component" value="Chromosome"/>
</dbReference>
<dbReference type="InterPro" id="IPR006690">
    <property type="entry name" value="OMPA-like_CS"/>
</dbReference>
<evidence type="ECO:0000256" key="6">
    <source>
        <dbReference type="SAM" id="SignalP"/>
    </source>
</evidence>
<dbReference type="EMBL" id="CP065592">
    <property type="protein sequence ID" value="QPQ54704.1"/>
    <property type="molecule type" value="Genomic_DNA"/>
</dbReference>
<keyword evidence="6" id="KW-0732">Signal</keyword>
<dbReference type="InterPro" id="IPR006664">
    <property type="entry name" value="OMP_bac"/>
</dbReference>
<dbReference type="PROSITE" id="PS01068">
    <property type="entry name" value="OMPA_1"/>
    <property type="match status" value="1"/>
</dbReference>
<evidence type="ECO:0000256" key="1">
    <source>
        <dbReference type="ARBA" id="ARBA00004442"/>
    </source>
</evidence>
<dbReference type="PROSITE" id="PS51123">
    <property type="entry name" value="OMPA_2"/>
    <property type="match status" value="1"/>
</dbReference>
<organism evidence="8 9">
    <name type="scientific">Allosphingosinicella flava</name>
    <dbReference type="NCBI Taxonomy" id="2771430"/>
    <lineage>
        <taxon>Bacteria</taxon>
        <taxon>Pseudomonadati</taxon>
        <taxon>Pseudomonadota</taxon>
        <taxon>Alphaproteobacteria</taxon>
        <taxon>Sphingomonadales</taxon>
        <taxon>Sphingomonadaceae</taxon>
        <taxon>Allosphingosinicella</taxon>
    </lineage>
</organism>
<evidence type="ECO:0000313" key="8">
    <source>
        <dbReference type="EMBL" id="QPQ54704.1"/>
    </source>
</evidence>
<protein>
    <submittedName>
        <fullName evidence="8">OmpA family protein</fullName>
    </submittedName>
</protein>
<dbReference type="SUPFAM" id="SSF103088">
    <property type="entry name" value="OmpA-like"/>
    <property type="match status" value="1"/>
</dbReference>
<dbReference type="PRINTS" id="PR01021">
    <property type="entry name" value="OMPADOMAIN"/>
</dbReference>
<accession>A0A7T2GIV9</accession>
<keyword evidence="5" id="KW-1133">Transmembrane helix</keyword>
<dbReference type="KEGG" id="sflv:IC614_10285"/>
<dbReference type="InterPro" id="IPR006665">
    <property type="entry name" value="OmpA-like"/>
</dbReference>
<evidence type="ECO:0000256" key="5">
    <source>
        <dbReference type="SAM" id="Phobius"/>
    </source>
</evidence>
<comment type="subcellular location">
    <subcellularLocation>
        <location evidence="1">Cell outer membrane</location>
    </subcellularLocation>
</comment>
<dbReference type="Pfam" id="PF13488">
    <property type="entry name" value="Gly-zipper_Omp"/>
    <property type="match status" value="1"/>
</dbReference>
<sequence length="225" mass="23335">MGISKRLTAISLSAALLATTAACVTDPVTGERTISKAAIGGGLGVIAGYLAGDLIGGRNDRTERIVGAGIGAIAGAGIGAYMDRQEQRIREQTAGSGVEVDRVGDELLLRMPSGVTFATNSYAIQPQFQATLDEVARTLADFPSTYIDVYGHTDSTGGDAINIPLSQNRAQSVANYLISRGVNPARIATQGFGSSRPIADNTTEAGKQANRRVEIRVVPVTNTAG</sequence>
<dbReference type="PANTHER" id="PTHR30329:SF21">
    <property type="entry name" value="LIPOPROTEIN YIAD-RELATED"/>
    <property type="match status" value="1"/>
</dbReference>
<evidence type="ECO:0000256" key="2">
    <source>
        <dbReference type="ARBA" id="ARBA00023136"/>
    </source>
</evidence>
<keyword evidence="5" id="KW-0812">Transmembrane</keyword>
<feature type="domain" description="OmpA-like" evidence="7">
    <location>
        <begin position="104"/>
        <end position="221"/>
    </location>
</feature>
<feature type="chain" id="PRO_5032505977" evidence="6">
    <location>
        <begin position="25"/>
        <end position="225"/>
    </location>
</feature>
<evidence type="ECO:0000256" key="3">
    <source>
        <dbReference type="ARBA" id="ARBA00023237"/>
    </source>
</evidence>
<gene>
    <name evidence="8" type="ORF">IC614_10285</name>
</gene>
<evidence type="ECO:0000256" key="4">
    <source>
        <dbReference type="PROSITE-ProRule" id="PRU00473"/>
    </source>
</evidence>
<dbReference type="PANTHER" id="PTHR30329">
    <property type="entry name" value="STATOR ELEMENT OF FLAGELLAR MOTOR COMPLEX"/>
    <property type="match status" value="1"/>
</dbReference>
<reference evidence="8 9" key="1">
    <citation type="submission" date="2020-11" db="EMBL/GenBank/DDBJ databases">
        <title>Genome seq and assembly of Sphingosinicella sp.</title>
        <authorList>
            <person name="Chhetri G."/>
        </authorList>
    </citation>
    <scope>NUCLEOTIDE SEQUENCE [LARGE SCALE GENOMIC DNA]</scope>
    <source>
        <strain evidence="8 9">UDD2</strain>
    </source>
</reference>
<dbReference type="CDD" id="cd07185">
    <property type="entry name" value="OmpA_C-like"/>
    <property type="match status" value="1"/>
</dbReference>
<proteinExistence type="predicted"/>
<dbReference type="GO" id="GO:0009279">
    <property type="term" value="C:cell outer membrane"/>
    <property type="evidence" value="ECO:0007669"/>
    <property type="project" value="UniProtKB-SubCell"/>
</dbReference>